<dbReference type="Proteomes" id="UP000234254">
    <property type="component" value="Unassembled WGS sequence"/>
</dbReference>
<protein>
    <recommendedName>
        <fullName evidence="4">Transmembrane protein</fullName>
    </recommendedName>
</protein>
<accession>A0A2I1DCF1</accession>
<keyword evidence="3" id="KW-1185">Reference proteome</keyword>
<organism evidence="2 3">
    <name type="scientific">Aspergillus campestris (strain IBT 28561)</name>
    <dbReference type="NCBI Taxonomy" id="1392248"/>
    <lineage>
        <taxon>Eukaryota</taxon>
        <taxon>Fungi</taxon>
        <taxon>Dikarya</taxon>
        <taxon>Ascomycota</taxon>
        <taxon>Pezizomycotina</taxon>
        <taxon>Eurotiomycetes</taxon>
        <taxon>Eurotiomycetidae</taxon>
        <taxon>Eurotiales</taxon>
        <taxon>Aspergillaceae</taxon>
        <taxon>Aspergillus</taxon>
        <taxon>Aspergillus subgen. Circumdati</taxon>
    </lineage>
</organism>
<dbReference type="AlphaFoldDB" id="A0A2I1DCF1"/>
<dbReference type="VEuPathDB" id="FungiDB:P168DRAFT_97757"/>
<evidence type="ECO:0000313" key="3">
    <source>
        <dbReference type="Proteomes" id="UP000234254"/>
    </source>
</evidence>
<evidence type="ECO:0000313" key="2">
    <source>
        <dbReference type="EMBL" id="PKY07545.1"/>
    </source>
</evidence>
<feature type="transmembrane region" description="Helical" evidence="1">
    <location>
        <begin position="43"/>
        <end position="61"/>
    </location>
</feature>
<name>A0A2I1DCF1_ASPC2</name>
<comment type="caution">
    <text evidence="2">The sequence shown here is derived from an EMBL/GenBank/DDBJ whole genome shotgun (WGS) entry which is preliminary data.</text>
</comment>
<keyword evidence="1" id="KW-0812">Transmembrane</keyword>
<dbReference type="RefSeq" id="XP_024696139.1">
    <property type="nucleotide sequence ID" value="XM_024842251.1"/>
</dbReference>
<sequence>MHIILIHTVHYSPICLSCLILFCFVSSIWGVWARMVFARFDGLVLYIDSLVLFLFFSFCWGERECEEWGGGGGGSSRQVGR</sequence>
<proteinExistence type="predicted"/>
<dbReference type="GeneID" id="36549780"/>
<reference evidence="2" key="1">
    <citation type="submission" date="2016-12" db="EMBL/GenBank/DDBJ databases">
        <title>The genomes of Aspergillus section Nigri reveals drivers in fungal speciation.</title>
        <authorList>
            <consortium name="DOE Joint Genome Institute"/>
            <person name="Vesth T.C."/>
            <person name="Nybo J."/>
            <person name="Theobald S."/>
            <person name="Brandl J."/>
            <person name="Frisvad J.C."/>
            <person name="Nielsen K.F."/>
            <person name="Lyhne E.K."/>
            <person name="Kogle M.E."/>
            <person name="Kuo A."/>
            <person name="Riley R."/>
            <person name="Clum A."/>
            <person name="Nolan M."/>
            <person name="Lipzen A."/>
            <person name="Salamov A."/>
            <person name="Henrissat B."/>
            <person name="Wiebenga A."/>
            <person name="De vries R.P."/>
            <person name="Grigoriev I.V."/>
            <person name="Mortensen U.H."/>
            <person name="Andersen M.R."/>
            <person name="Baker S.E."/>
        </authorList>
    </citation>
    <scope>NUCLEOTIDE SEQUENCE</scope>
    <source>
        <strain evidence="2">IBT 28561</strain>
    </source>
</reference>
<keyword evidence="1" id="KW-1133">Transmembrane helix</keyword>
<evidence type="ECO:0008006" key="4">
    <source>
        <dbReference type="Google" id="ProtNLM"/>
    </source>
</evidence>
<dbReference type="EMBL" id="MSFM01000002">
    <property type="protein sequence ID" value="PKY07545.1"/>
    <property type="molecule type" value="Genomic_DNA"/>
</dbReference>
<gene>
    <name evidence="2" type="ORF">P168DRAFT_97757</name>
</gene>
<keyword evidence="1" id="KW-0472">Membrane</keyword>
<evidence type="ECO:0000256" key="1">
    <source>
        <dbReference type="SAM" id="Phobius"/>
    </source>
</evidence>